<keyword evidence="7" id="KW-0210">Decarboxylase</keyword>
<evidence type="ECO:0000256" key="9">
    <source>
        <dbReference type="ARBA" id="ARBA00022989"/>
    </source>
</evidence>
<keyword evidence="8" id="KW-0735">Signal-anchor</keyword>
<keyword evidence="12" id="KW-0472">Membrane</keyword>
<evidence type="ECO:0000256" key="2">
    <source>
        <dbReference type="ARBA" id="ARBA00004447"/>
    </source>
</evidence>
<evidence type="ECO:0000256" key="3">
    <source>
        <dbReference type="ARBA" id="ARBA00005100"/>
    </source>
</evidence>
<dbReference type="Pfam" id="PF16363">
    <property type="entry name" value="GDP_Man_Dehyd"/>
    <property type="match status" value="1"/>
</dbReference>
<keyword evidence="9" id="KW-1133">Transmembrane helix</keyword>
<dbReference type="GO" id="GO:0042732">
    <property type="term" value="P:D-xylose metabolic process"/>
    <property type="evidence" value="ECO:0007669"/>
    <property type="project" value="InterPro"/>
</dbReference>
<comment type="pathway">
    <text evidence="3">Nucleotide-sugar biosynthesis; UDP-alpha-D-xylose biosynthesis; UDP-alpha-D-xylose from UDP-alpha-D-glucuronate: step 1/1.</text>
</comment>
<evidence type="ECO:0000256" key="7">
    <source>
        <dbReference type="ARBA" id="ARBA00022793"/>
    </source>
</evidence>
<dbReference type="EC" id="4.1.1.35" evidence="5"/>
<dbReference type="PATRIC" id="fig|1618371.3.peg.366"/>
<dbReference type="GO" id="GO:0048040">
    <property type="term" value="F:UDP-glucuronate decarboxylase activity"/>
    <property type="evidence" value="ECO:0007669"/>
    <property type="project" value="UniProtKB-EC"/>
</dbReference>
<dbReference type="AlphaFoldDB" id="A0A0G1U5X7"/>
<comment type="caution">
    <text evidence="17">The sequence shown here is derived from an EMBL/GenBank/DDBJ whole genome shotgun (WGS) entry which is preliminary data.</text>
</comment>
<dbReference type="InterPro" id="IPR016040">
    <property type="entry name" value="NAD(P)-bd_dom"/>
</dbReference>
<name>A0A0G1U5X7_9BACT</name>
<comment type="similarity">
    <text evidence="4">Belongs to the NAD(P)-dependent epimerase/dehydratase family. UDP-glucuronic acid decarboxylase subfamily.</text>
</comment>
<dbReference type="InterPro" id="IPR036291">
    <property type="entry name" value="NAD(P)-bd_dom_sf"/>
</dbReference>
<dbReference type="CDD" id="cd05230">
    <property type="entry name" value="UGD_SDR_e"/>
    <property type="match status" value="1"/>
</dbReference>
<dbReference type="PANTHER" id="PTHR43078:SF6">
    <property type="entry name" value="UDP-GLUCURONIC ACID DECARBOXYLASE 1"/>
    <property type="match status" value="1"/>
</dbReference>
<evidence type="ECO:0000256" key="11">
    <source>
        <dbReference type="ARBA" id="ARBA00023034"/>
    </source>
</evidence>
<evidence type="ECO:0000256" key="8">
    <source>
        <dbReference type="ARBA" id="ARBA00022968"/>
    </source>
</evidence>
<proteinExistence type="inferred from homology"/>
<evidence type="ECO:0000256" key="10">
    <source>
        <dbReference type="ARBA" id="ARBA00023027"/>
    </source>
</evidence>
<evidence type="ECO:0000256" key="4">
    <source>
        <dbReference type="ARBA" id="ARBA00007505"/>
    </source>
</evidence>
<dbReference type="GO" id="GO:0033320">
    <property type="term" value="P:UDP-D-xylose biosynthetic process"/>
    <property type="evidence" value="ECO:0007669"/>
    <property type="project" value="UniProtKB-UniPathway"/>
</dbReference>
<comment type="subcellular location">
    <subcellularLocation>
        <location evidence="2">Golgi apparatus</location>
        <location evidence="2">Golgi stack membrane</location>
        <topology evidence="2">Single-pass type II membrane protein</topology>
    </subcellularLocation>
</comment>
<dbReference type="Proteomes" id="UP000033860">
    <property type="component" value="Unassembled WGS sequence"/>
</dbReference>
<evidence type="ECO:0000313" key="17">
    <source>
        <dbReference type="EMBL" id="KKU61698.1"/>
    </source>
</evidence>
<evidence type="ECO:0000259" key="16">
    <source>
        <dbReference type="Pfam" id="PF16363"/>
    </source>
</evidence>
<keyword evidence="6" id="KW-0812">Transmembrane</keyword>
<reference evidence="17 18" key="1">
    <citation type="journal article" date="2015" name="Nature">
        <title>rRNA introns, odd ribosomes, and small enigmatic genomes across a large radiation of phyla.</title>
        <authorList>
            <person name="Brown C.T."/>
            <person name="Hug L.A."/>
            <person name="Thomas B.C."/>
            <person name="Sharon I."/>
            <person name="Castelle C.J."/>
            <person name="Singh A."/>
            <person name="Wilkins M.J."/>
            <person name="Williams K.H."/>
            <person name="Banfield J.F."/>
        </authorList>
    </citation>
    <scope>NUCLEOTIDE SEQUENCE [LARGE SCALE GENOMIC DNA]</scope>
</reference>
<evidence type="ECO:0000256" key="5">
    <source>
        <dbReference type="ARBA" id="ARBA00012290"/>
    </source>
</evidence>
<keyword evidence="10" id="KW-0520">NAD</keyword>
<organism evidence="17 18">
    <name type="scientific">Candidatus Beckwithbacteria bacterium GW2011_GWB1_47_15</name>
    <dbReference type="NCBI Taxonomy" id="1618371"/>
    <lineage>
        <taxon>Bacteria</taxon>
        <taxon>Candidatus Beckwithiibacteriota</taxon>
    </lineage>
</organism>
<evidence type="ECO:0000256" key="1">
    <source>
        <dbReference type="ARBA" id="ARBA00001911"/>
    </source>
</evidence>
<feature type="domain" description="NAD(P)-binding" evidence="16">
    <location>
        <begin position="7"/>
        <end position="314"/>
    </location>
</feature>
<dbReference type="PANTHER" id="PTHR43078">
    <property type="entry name" value="UDP-GLUCURONIC ACID DECARBOXYLASE-RELATED"/>
    <property type="match status" value="1"/>
</dbReference>
<gene>
    <name evidence="17" type="ORF">UX85_C0002G0078</name>
</gene>
<dbReference type="UniPathway" id="UPA00796">
    <property type="reaction ID" value="UER00771"/>
</dbReference>
<comment type="cofactor">
    <cofactor evidence="1">
        <name>NAD(+)</name>
        <dbReference type="ChEBI" id="CHEBI:57540"/>
    </cofactor>
</comment>
<dbReference type="GO" id="GO:0005737">
    <property type="term" value="C:cytoplasm"/>
    <property type="evidence" value="ECO:0007669"/>
    <property type="project" value="TreeGrafter"/>
</dbReference>
<dbReference type="FunFam" id="3.40.50.720:FF:000065">
    <property type="entry name" value="UDP-glucuronic acid decarboxylase 1"/>
    <property type="match status" value="1"/>
</dbReference>
<accession>A0A0G1U5X7</accession>
<evidence type="ECO:0000256" key="13">
    <source>
        <dbReference type="ARBA" id="ARBA00023180"/>
    </source>
</evidence>
<dbReference type="Gene3D" id="3.40.50.720">
    <property type="entry name" value="NAD(P)-binding Rossmann-like Domain"/>
    <property type="match status" value="1"/>
</dbReference>
<feature type="region of interest" description="Disordered" evidence="15">
    <location>
        <begin position="272"/>
        <end position="291"/>
    </location>
</feature>
<evidence type="ECO:0000256" key="12">
    <source>
        <dbReference type="ARBA" id="ARBA00023136"/>
    </source>
</evidence>
<dbReference type="PRINTS" id="PR01713">
    <property type="entry name" value="NUCEPIMERASE"/>
</dbReference>
<protein>
    <recommendedName>
        <fullName evidence="5">UDP-glucuronate decarboxylase</fullName>
        <ecNumber evidence="5">4.1.1.35</ecNumber>
    </recommendedName>
</protein>
<keyword evidence="13" id="KW-0325">Glycoprotein</keyword>
<dbReference type="GO" id="GO:0070403">
    <property type="term" value="F:NAD+ binding"/>
    <property type="evidence" value="ECO:0007669"/>
    <property type="project" value="InterPro"/>
</dbReference>
<keyword evidence="14" id="KW-0456">Lyase</keyword>
<evidence type="ECO:0000256" key="6">
    <source>
        <dbReference type="ARBA" id="ARBA00022692"/>
    </source>
</evidence>
<evidence type="ECO:0000256" key="15">
    <source>
        <dbReference type="SAM" id="MobiDB-lite"/>
    </source>
</evidence>
<sequence length="329" mass="37055">MGNKSALVTGGAGFIGSHLCEVLLRKKYRVICVDNFLTGDRQNVKALMDQSGFLLVNADVTKKLPEVLLDEPVDYVYHLASPASPNEKSPISYLSLPLETMDVNSLGTRRMLRLSKKKKARFVYASTSEVYGDPKVHPQTEDYWGNVNPRGVRACYDESKRFGEALTMVYVRKFKLDARIVRIFNTYGPRMDLRDGRAVVNFITQALKNEPLTIHGKGSQTRSFCYVDDLVKGLIKLAETDNLTGEVVNLGSTEELTVLDMAKKVKRATKSKSEFTYTKRPDDDPRKRRPDISKARRLLGWTPNVGFSQGLKKTIAYFEAKLRDETVTA</sequence>
<evidence type="ECO:0000256" key="14">
    <source>
        <dbReference type="ARBA" id="ARBA00023239"/>
    </source>
</evidence>
<dbReference type="EMBL" id="LCNT01000002">
    <property type="protein sequence ID" value="KKU61698.1"/>
    <property type="molecule type" value="Genomic_DNA"/>
</dbReference>
<dbReference type="SUPFAM" id="SSF51735">
    <property type="entry name" value="NAD(P)-binding Rossmann-fold domains"/>
    <property type="match status" value="1"/>
</dbReference>
<keyword evidence="11" id="KW-0333">Golgi apparatus</keyword>
<evidence type="ECO:0000313" key="18">
    <source>
        <dbReference type="Proteomes" id="UP000033860"/>
    </source>
</evidence>
<dbReference type="InterPro" id="IPR044516">
    <property type="entry name" value="UXS-like"/>
</dbReference>